<feature type="domain" description="2EXR" evidence="1">
    <location>
        <begin position="50"/>
        <end position="162"/>
    </location>
</feature>
<evidence type="ECO:0000313" key="2">
    <source>
        <dbReference type="EMBL" id="KAK3324902.1"/>
    </source>
</evidence>
<gene>
    <name evidence="2" type="ORF">B0H66DRAFT_470387</name>
</gene>
<organism evidence="2 3">
    <name type="scientific">Apodospora peruviana</name>
    <dbReference type="NCBI Taxonomy" id="516989"/>
    <lineage>
        <taxon>Eukaryota</taxon>
        <taxon>Fungi</taxon>
        <taxon>Dikarya</taxon>
        <taxon>Ascomycota</taxon>
        <taxon>Pezizomycotina</taxon>
        <taxon>Sordariomycetes</taxon>
        <taxon>Sordariomycetidae</taxon>
        <taxon>Sordariales</taxon>
        <taxon>Lasiosphaeriaceae</taxon>
        <taxon>Apodospora</taxon>
    </lineage>
</organism>
<dbReference type="EMBL" id="JAUEDM010000002">
    <property type="protein sequence ID" value="KAK3324902.1"/>
    <property type="molecule type" value="Genomic_DNA"/>
</dbReference>
<dbReference type="Proteomes" id="UP001283341">
    <property type="component" value="Unassembled WGS sequence"/>
</dbReference>
<dbReference type="AlphaFoldDB" id="A0AAE0MA20"/>
<accession>A0AAE0MA20</accession>
<sequence>MARNEADLLNRLCITTDTGTKLPDDIPPAVVTVSELPIIPPPTTTTPDQFPLFGLLPAELRLKIWFQSFLPRTVELHTRRTHYADADNNGASNQMKWQSNSRNPAALSVSSEARCAALEFYTVALPLARAPPNSNRVVRERPGDLLRDSDRVLYINLEVDMVILLGDLHTGRLTRLLSWFKDQDTGEGKGLRRLAMSVAPWSHLAGAATLKAFARTLFNDFDEFVLFAYQEWMPPEYWNGGTVVLRECEHDDFYTRFIMGRGKQFRVGGGGEGWMVVGQKPMRIAEIQFVDGW</sequence>
<evidence type="ECO:0000313" key="3">
    <source>
        <dbReference type="Proteomes" id="UP001283341"/>
    </source>
</evidence>
<dbReference type="PANTHER" id="PTHR35910:SF1">
    <property type="entry name" value="2EXR DOMAIN-CONTAINING PROTEIN"/>
    <property type="match status" value="1"/>
</dbReference>
<proteinExistence type="predicted"/>
<dbReference type="InterPro" id="IPR045518">
    <property type="entry name" value="2EXR"/>
</dbReference>
<comment type="caution">
    <text evidence="2">The sequence shown here is derived from an EMBL/GenBank/DDBJ whole genome shotgun (WGS) entry which is preliminary data.</text>
</comment>
<name>A0AAE0MA20_9PEZI</name>
<keyword evidence="3" id="KW-1185">Reference proteome</keyword>
<reference evidence="2" key="1">
    <citation type="journal article" date="2023" name="Mol. Phylogenet. Evol.">
        <title>Genome-scale phylogeny and comparative genomics of the fungal order Sordariales.</title>
        <authorList>
            <person name="Hensen N."/>
            <person name="Bonometti L."/>
            <person name="Westerberg I."/>
            <person name="Brannstrom I.O."/>
            <person name="Guillou S."/>
            <person name="Cros-Aarteil S."/>
            <person name="Calhoun S."/>
            <person name="Haridas S."/>
            <person name="Kuo A."/>
            <person name="Mondo S."/>
            <person name="Pangilinan J."/>
            <person name="Riley R."/>
            <person name="LaButti K."/>
            <person name="Andreopoulos B."/>
            <person name="Lipzen A."/>
            <person name="Chen C."/>
            <person name="Yan M."/>
            <person name="Daum C."/>
            <person name="Ng V."/>
            <person name="Clum A."/>
            <person name="Steindorff A."/>
            <person name="Ohm R.A."/>
            <person name="Martin F."/>
            <person name="Silar P."/>
            <person name="Natvig D.O."/>
            <person name="Lalanne C."/>
            <person name="Gautier V."/>
            <person name="Ament-Velasquez S.L."/>
            <person name="Kruys A."/>
            <person name="Hutchinson M.I."/>
            <person name="Powell A.J."/>
            <person name="Barry K."/>
            <person name="Miller A.N."/>
            <person name="Grigoriev I.V."/>
            <person name="Debuchy R."/>
            <person name="Gladieux P."/>
            <person name="Hiltunen Thoren M."/>
            <person name="Johannesson H."/>
        </authorList>
    </citation>
    <scope>NUCLEOTIDE SEQUENCE</scope>
    <source>
        <strain evidence="2">CBS 118394</strain>
    </source>
</reference>
<evidence type="ECO:0000259" key="1">
    <source>
        <dbReference type="Pfam" id="PF20150"/>
    </source>
</evidence>
<reference evidence="2" key="2">
    <citation type="submission" date="2023-06" db="EMBL/GenBank/DDBJ databases">
        <authorList>
            <consortium name="Lawrence Berkeley National Laboratory"/>
            <person name="Haridas S."/>
            <person name="Hensen N."/>
            <person name="Bonometti L."/>
            <person name="Westerberg I."/>
            <person name="Brannstrom I.O."/>
            <person name="Guillou S."/>
            <person name="Cros-Aarteil S."/>
            <person name="Calhoun S."/>
            <person name="Kuo A."/>
            <person name="Mondo S."/>
            <person name="Pangilinan J."/>
            <person name="Riley R."/>
            <person name="Labutti K."/>
            <person name="Andreopoulos B."/>
            <person name="Lipzen A."/>
            <person name="Chen C."/>
            <person name="Yanf M."/>
            <person name="Daum C."/>
            <person name="Ng V."/>
            <person name="Clum A."/>
            <person name="Steindorff A."/>
            <person name="Ohm R."/>
            <person name="Martin F."/>
            <person name="Silar P."/>
            <person name="Natvig D."/>
            <person name="Lalanne C."/>
            <person name="Gautier V."/>
            <person name="Ament-Velasquez S.L."/>
            <person name="Kruys A."/>
            <person name="Hutchinson M.I."/>
            <person name="Powell A.J."/>
            <person name="Barry K."/>
            <person name="Miller A.N."/>
            <person name="Grigoriev I.V."/>
            <person name="Debuchy R."/>
            <person name="Gladieux P."/>
            <person name="Thoren M.H."/>
            <person name="Johannesson H."/>
        </authorList>
    </citation>
    <scope>NUCLEOTIDE SEQUENCE</scope>
    <source>
        <strain evidence="2">CBS 118394</strain>
    </source>
</reference>
<dbReference type="Pfam" id="PF20150">
    <property type="entry name" value="2EXR"/>
    <property type="match status" value="1"/>
</dbReference>
<dbReference type="PANTHER" id="PTHR35910">
    <property type="entry name" value="2EXR DOMAIN-CONTAINING PROTEIN"/>
    <property type="match status" value="1"/>
</dbReference>
<protein>
    <recommendedName>
        <fullName evidence="1">2EXR domain-containing protein</fullName>
    </recommendedName>
</protein>